<evidence type="ECO:0000313" key="2">
    <source>
        <dbReference type="Proteomes" id="UP000217549"/>
    </source>
</evidence>
<dbReference type="KEGG" id="ehl:EHLA_2168"/>
<gene>
    <name evidence="1" type="ORF">EHLA_2168</name>
</gene>
<proteinExistence type="predicted"/>
<keyword evidence="2" id="KW-1185">Reference proteome</keyword>
<evidence type="ECO:0000313" key="1">
    <source>
        <dbReference type="EMBL" id="SOB72799.1"/>
    </source>
</evidence>
<dbReference type="AlphaFoldDB" id="A0A285PT64"/>
<reference evidence="2" key="1">
    <citation type="submission" date="2017-09" db="EMBL/GenBank/DDBJ databases">
        <authorList>
            <person name="Shetty A S."/>
        </authorList>
    </citation>
    <scope>NUCLEOTIDE SEQUENCE [LARGE SCALE GENOMIC DNA]</scope>
</reference>
<organism evidence="1 2">
    <name type="scientific">Anaerobutyricum hallii</name>
    <dbReference type="NCBI Taxonomy" id="39488"/>
    <lineage>
        <taxon>Bacteria</taxon>
        <taxon>Bacillati</taxon>
        <taxon>Bacillota</taxon>
        <taxon>Clostridia</taxon>
        <taxon>Lachnospirales</taxon>
        <taxon>Lachnospiraceae</taxon>
        <taxon>Anaerobutyricum</taxon>
    </lineage>
</organism>
<accession>A0A285PT64</accession>
<dbReference type="RefSeq" id="WP_096240774.1">
    <property type="nucleotide sequence ID" value="NZ_JAFIQR010000386.1"/>
</dbReference>
<dbReference type="EMBL" id="LT907978">
    <property type="protein sequence ID" value="SOB72799.1"/>
    <property type="molecule type" value="Genomic_DNA"/>
</dbReference>
<name>A0A285PT64_9FIRM</name>
<dbReference type="Proteomes" id="UP000217549">
    <property type="component" value="Chromosome I"/>
</dbReference>
<sequence>MIASGTIIIDGQTYRKGDVIHDLGGWDCIDTDGSKRYYWGKSSEVDKLPHYVASGSTALCVDTGELYGFYAPDSKWFLL</sequence>
<protein>
    <submittedName>
        <fullName evidence="1">Uncharacterized protein</fullName>
    </submittedName>
</protein>